<evidence type="ECO:0000256" key="1">
    <source>
        <dbReference type="SAM" id="MobiDB-lite"/>
    </source>
</evidence>
<keyword evidence="3" id="KW-1185">Reference proteome</keyword>
<feature type="region of interest" description="Disordered" evidence="1">
    <location>
        <begin position="233"/>
        <end position="256"/>
    </location>
</feature>
<dbReference type="EMBL" id="CAJNDS010002813">
    <property type="protein sequence ID" value="CAE7607161.1"/>
    <property type="molecule type" value="Genomic_DNA"/>
</dbReference>
<proteinExistence type="predicted"/>
<dbReference type="Proteomes" id="UP000604046">
    <property type="component" value="Unassembled WGS sequence"/>
</dbReference>
<accession>A0A812V9U8</accession>
<dbReference type="AlphaFoldDB" id="A0A812V9U8"/>
<sequence>MATLVPRVHLLQAQGQGCPGLRFLEPEAFVEELTRLSFAIVCCPKEVAQPVACAMQRAEALLSIPAATGLCLNYKRQKDLKQRLQVRRTGQDLQASAEDDPRVLASSFEVMEAVAQASMEAWCDSQGVPTQAAKSHFGDLSFGEEAYPEQGQQGQESAIGKGKSVLNLYHYFNQDPSEEPCRQHADPGLVTVLCLSSTKKGLEVRLPLRPGGAPGKSATYDEEWQDVEAAMDSALSTKRTARAEPESERSGRSGRSGQDEFCFLVIAGETLERLSAGQHPACLHRVAHISEPRFNMAFELRPRCNVWHPWQQLEKAP</sequence>
<dbReference type="InterPro" id="IPR027443">
    <property type="entry name" value="IPNS-like_sf"/>
</dbReference>
<reference evidence="2" key="1">
    <citation type="submission" date="2021-02" db="EMBL/GenBank/DDBJ databases">
        <authorList>
            <person name="Dougan E. K."/>
            <person name="Rhodes N."/>
            <person name="Thang M."/>
            <person name="Chan C."/>
        </authorList>
    </citation>
    <scope>NUCLEOTIDE SEQUENCE</scope>
</reference>
<dbReference type="SUPFAM" id="SSF51197">
    <property type="entry name" value="Clavaminate synthase-like"/>
    <property type="match status" value="1"/>
</dbReference>
<evidence type="ECO:0000313" key="2">
    <source>
        <dbReference type="EMBL" id="CAE7607161.1"/>
    </source>
</evidence>
<comment type="caution">
    <text evidence="2">The sequence shown here is derived from an EMBL/GenBank/DDBJ whole genome shotgun (WGS) entry which is preliminary data.</text>
</comment>
<protein>
    <submittedName>
        <fullName evidence="2">FtsH protein</fullName>
    </submittedName>
</protein>
<dbReference type="Gene3D" id="2.60.120.330">
    <property type="entry name" value="B-lactam Antibiotic, Isopenicillin N Synthase, Chain"/>
    <property type="match status" value="1"/>
</dbReference>
<dbReference type="OrthoDB" id="441991at2759"/>
<organism evidence="2 3">
    <name type="scientific">Symbiodinium natans</name>
    <dbReference type="NCBI Taxonomy" id="878477"/>
    <lineage>
        <taxon>Eukaryota</taxon>
        <taxon>Sar</taxon>
        <taxon>Alveolata</taxon>
        <taxon>Dinophyceae</taxon>
        <taxon>Suessiales</taxon>
        <taxon>Symbiodiniaceae</taxon>
        <taxon>Symbiodinium</taxon>
    </lineage>
</organism>
<gene>
    <name evidence="2" type="primary">ftsH</name>
    <name evidence="2" type="ORF">SNAT2548_LOCUS34527</name>
</gene>
<name>A0A812V9U8_9DINO</name>
<evidence type="ECO:0000313" key="3">
    <source>
        <dbReference type="Proteomes" id="UP000604046"/>
    </source>
</evidence>
<feature type="compositionally biased region" description="Basic and acidic residues" evidence="1">
    <location>
        <begin position="241"/>
        <end position="251"/>
    </location>
</feature>